<keyword evidence="5" id="KW-1185">Reference proteome</keyword>
<dbReference type="InterPro" id="IPR012223">
    <property type="entry name" value="TEII"/>
</dbReference>
<dbReference type="GO" id="GO:0016787">
    <property type="term" value="F:hydrolase activity"/>
    <property type="evidence" value="ECO:0007669"/>
    <property type="project" value="UniProtKB-KW"/>
</dbReference>
<evidence type="ECO:0000313" key="4">
    <source>
        <dbReference type="EMBL" id="GID56584.1"/>
    </source>
</evidence>
<evidence type="ECO:0000259" key="3">
    <source>
        <dbReference type="SMART" id="SM00824"/>
    </source>
</evidence>
<name>A0ABQ3XDM5_9ACTN</name>
<organism evidence="4 5">
    <name type="scientific">Actinoplanes couchii</name>
    <dbReference type="NCBI Taxonomy" id="403638"/>
    <lineage>
        <taxon>Bacteria</taxon>
        <taxon>Bacillati</taxon>
        <taxon>Actinomycetota</taxon>
        <taxon>Actinomycetes</taxon>
        <taxon>Micromonosporales</taxon>
        <taxon>Micromonosporaceae</taxon>
        <taxon>Actinoplanes</taxon>
    </lineage>
</organism>
<sequence length="248" mass="27690">MTEKLWFRRFSLEGPVGRRLVCFPHAGGAATYFAPVARALVPDIDVLAVQYPGRQDRWGEPCIDDIGTLADRIHAMMTAWGPQPLTLFGHSMGAILAYEVARRLRAEHPDQQLHVFASGRRAPHRLRSETVHTRDDAGIIAEMRALGGTDAALLSNPEVLAMILPALRSDYQAIETYRWVPGGPPPCPITVLTGDRDPRTTIEEARDWERHSREPFDVRIFPGGHFYLAEQAPAVLQVIKTHFTSAVR</sequence>
<dbReference type="InterPro" id="IPR001031">
    <property type="entry name" value="Thioesterase"/>
</dbReference>
<protein>
    <submittedName>
        <fullName evidence="4">Oleoyl-ACP hydrolase</fullName>
    </submittedName>
</protein>
<dbReference type="Proteomes" id="UP000612282">
    <property type="component" value="Unassembled WGS sequence"/>
</dbReference>
<reference evidence="4 5" key="1">
    <citation type="submission" date="2021-01" db="EMBL/GenBank/DDBJ databases">
        <title>Whole genome shotgun sequence of Actinoplanes couchii NBRC 106145.</title>
        <authorList>
            <person name="Komaki H."/>
            <person name="Tamura T."/>
        </authorList>
    </citation>
    <scope>NUCLEOTIDE SEQUENCE [LARGE SCALE GENOMIC DNA]</scope>
    <source>
        <strain evidence="4 5">NBRC 106145</strain>
    </source>
</reference>
<accession>A0ABQ3XDM5</accession>
<dbReference type="PANTHER" id="PTHR11487:SF0">
    <property type="entry name" value="S-ACYL FATTY ACID SYNTHASE THIOESTERASE, MEDIUM CHAIN"/>
    <property type="match status" value="1"/>
</dbReference>
<dbReference type="InterPro" id="IPR020802">
    <property type="entry name" value="TesA-like"/>
</dbReference>
<comment type="caution">
    <text evidence="4">The sequence shown here is derived from an EMBL/GenBank/DDBJ whole genome shotgun (WGS) entry which is preliminary data.</text>
</comment>
<evidence type="ECO:0000313" key="5">
    <source>
        <dbReference type="Proteomes" id="UP000612282"/>
    </source>
</evidence>
<dbReference type="InterPro" id="IPR029058">
    <property type="entry name" value="AB_hydrolase_fold"/>
</dbReference>
<comment type="similarity">
    <text evidence="1">Belongs to the thioesterase family.</text>
</comment>
<feature type="domain" description="Thioesterase TesA-like" evidence="3">
    <location>
        <begin position="21"/>
        <end position="243"/>
    </location>
</feature>
<evidence type="ECO:0000256" key="2">
    <source>
        <dbReference type="ARBA" id="ARBA00022801"/>
    </source>
</evidence>
<proteinExistence type="inferred from homology"/>
<dbReference type="SUPFAM" id="SSF53474">
    <property type="entry name" value="alpha/beta-Hydrolases"/>
    <property type="match status" value="1"/>
</dbReference>
<dbReference type="Gene3D" id="3.40.50.1820">
    <property type="entry name" value="alpha/beta hydrolase"/>
    <property type="match status" value="1"/>
</dbReference>
<dbReference type="RefSeq" id="WP_239145404.1">
    <property type="nucleotide sequence ID" value="NZ_BAAAQE010000018.1"/>
</dbReference>
<evidence type="ECO:0000256" key="1">
    <source>
        <dbReference type="ARBA" id="ARBA00007169"/>
    </source>
</evidence>
<dbReference type="SMART" id="SM00824">
    <property type="entry name" value="PKS_TE"/>
    <property type="match status" value="1"/>
</dbReference>
<dbReference type="Pfam" id="PF00975">
    <property type="entry name" value="Thioesterase"/>
    <property type="match status" value="1"/>
</dbReference>
<keyword evidence="2 4" id="KW-0378">Hydrolase</keyword>
<gene>
    <name evidence="4" type="primary">rifR_2</name>
    <name evidence="4" type="ORF">Aco03nite_049880</name>
</gene>
<dbReference type="PANTHER" id="PTHR11487">
    <property type="entry name" value="THIOESTERASE"/>
    <property type="match status" value="1"/>
</dbReference>
<dbReference type="EMBL" id="BOMG01000060">
    <property type="protein sequence ID" value="GID56584.1"/>
    <property type="molecule type" value="Genomic_DNA"/>
</dbReference>